<proteinExistence type="inferred from homology"/>
<accession>A0A158DEF7</accession>
<dbReference type="EMBL" id="FCOA02000041">
    <property type="protein sequence ID" value="SAK92948.1"/>
    <property type="molecule type" value="Genomic_DNA"/>
</dbReference>
<keyword evidence="7" id="KW-1185">Reference proteome</keyword>
<dbReference type="PANTHER" id="PTHR43685:SF5">
    <property type="entry name" value="GLYCOSYLTRANSFERASE EPSE-RELATED"/>
    <property type="match status" value="1"/>
</dbReference>
<sequence length="287" mass="32386">MSTLSVVVAVYVKDDPSLFRLSLWSNALDQSERPDHLVVVADGPLSPELEHVLDEAAAAFGEQLGPHFMTLVRLPENRGLAAARNASIAQCRSDYIALADADDISLPERFRLQKLVLDADRETDVVTAWQYDYRLEEGRIVGINKCPAEPEEIAALLQTRNPICHPSMMIRRDAVVRHGGYDESVRLLEDYELHLRWHAQGARYRCVQEPLVRVSVAADLYRRRGGLAYARRELAFRIRAMRRGHLAGGLRFCCITALFAVFRLVPPGVRRRCYILTRKRSSGPATP</sequence>
<dbReference type="Pfam" id="PF00535">
    <property type="entry name" value="Glycos_transf_2"/>
    <property type="match status" value="1"/>
</dbReference>
<dbReference type="InterPro" id="IPR050834">
    <property type="entry name" value="Glycosyltransf_2"/>
</dbReference>
<name>A0A158DEF7_9BURK</name>
<dbReference type="SUPFAM" id="SSF53448">
    <property type="entry name" value="Nucleotide-diphospho-sugar transferases"/>
    <property type="match status" value="1"/>
</dbReference>
<evidence type="ECO:0000256" key="2">
    <source>
        <dbReference type="ARBA" id="ARBA00022676"/>
    </source>
</evidence>
<reference evidence="6" key="1">
    <citation type="submission" date="2016-01" db="EMBL/GenBank/DDBJ databases">
        <authorList>
            <person name="Peeters C."/>
        </authorList>
    </citation>
    <scope>NUCLEOTIDE SEQUENCE</scope>
    <source>
        <strain evidence="6">LMG 29322</strain>
    </source>
</reference>
<dbReference type="PANTHER" id="PTHR43685">
    <property type="entry name" value="GLYCOSYLTRANSFERASE"/>
    <property type="match status" value="1"/>
</dbReference>
<protein>
    <submittedName>
        <fullName evidence="6">Glycosyl transferase family protein</fullName>
    </submittedName>
</protein>
<evidence type="ECO:0000256" key="3">
    <source>
        <dbReference type="ARBA" id="ARBA00022679"/>
    </source>
</evidence>
<dbReference type="GO" id="GO:0016757">
    <property type="term" value="F:glycosyltransferase activity"/>
    <property type="evidence" value="ECO:0007669"/>
    <property type="project" value="UniProtKB-KW"/>
</dbReference>
<keyword evidence="2" id="KW-0328">Glycosyltransferase</keyword>
<keyword evidence="4" id="KW-1133">Transmembrane helix</keyword>
<keyword evidence="3 6" id="KW-0808">Transferase</keyword>
<evidence type="ECO:0000256" key="1">
    <source>
        <dbReference type="ARBA" id="ARBA00006739"/>
    </source>
</evidence>
<dbReference type="OrthoDB" id="9787979at2"/>
<evidence type="ECO:0000259" key="5">
    <source>
        <dbReference type="Pfam" id="PF00535"/>
    </source>
</evidence>
<keyword evidence="4" id="KW-0812">Transmembrane</keyword>
<organism evidence="6 7">
    <name type="scientific">Caballeronia hypogeia</name>
    <dbReference type="NCBI Taxonomy" id="1777140"/>
    <lineage>
        <taxon>Bacteria</taxon>
        <taxon>Pseudomonadati</taxon>
        <taxon>Pseudomonadota</taxon>
        <taxon>Betaproteobacteria</taxon>
        <taxon>Burkholderiales</taxon>
        <taxon>Burkholderiaceae</taxon>
        <taxon>Caballeronia</taxon>
    </lineage>
</organism>
<evidence type="ECO:0000313" key="6">
    <source>
        <dbReference type="EMBL" id="SAK92948.1"/>
    </source>
</evidence>
<dbReference type="InterPro" id="IPR029044">
    <property type="entry name" value="Nucleotide-diphossugar_trans"/>
</dbReference>
<keyword evidence="4" id="KW-0472">Membrane</keyword>
<dbReference type="Proteomes" id="UP000054851">
    <property type="component" value="Unassembled WGS sequence"/>
</dbReference>
<feature type="domain" description="Glycosyltransferase 2-like" evidence="5">
    <location>
        <begin position="5"/>
        <end position="176"/>
    </location>
</feature>
<dbReference type="AlphaFoldDB" id="A0A158DEF7"/>
<dbReference type="InterPro" id="IPR001173">
    <property type="entry name" value="Glyco_trans_2-like"/>
</dbReference>
<dbReference type="STRING" id="1777140.AWB79_06884"/>
<comment type="caution">
    <text evidence="6">The sequence shown here is derived from an EMBL/GenBank/DDBJ whole genome shotgun (WGS) entry which is preliminary data.</text>
</comment>
<evidence type="ECO:0000256" key="4">
    <source>
        <dbReference type="SAM" id="Phobius"/>
    </source>
</evidence>
<gene>
    <name evidence="6" type="ORF">AWB79_06884</name>
</gene>
<evidence type="ECO:0000313" key="7">
    <source>
        <dbReference type="Proteomes" id="UP000054851"/>
    </source>
</evidence>
<comment type="similarity">
    <text evidence="1">Belongs to the glycosyltransferase 2 family.</text>
</comment>
<dbReference type="RefSeq" id="WP_074169470.1">
    <property type="nucleotide sequence ID" value="NZ_FCOA02000041.1"/>
</dbReference>
<feature type="transmembrane region" description="Helical" evidence="4">
    <location>
        <begin position="246"/>
        <end position="265"/>
    </location>
</feature>
<dbReference type="Gene3D" id="3.90.550.10">
    <property type="entry name" value="Spore Coat Polysaccharide Biosynthesis Protein SpsA, Chain A"/>
    <property type="match status" value="1"/>
</dbReference>